<dbReference type="RefSeq" id="WP_124343465.1">
    <property type="nucleotide sequence ID" value="NZ_BHYL01000213.1"/>
</dbReference>
<feature type="signal peptide" evidence="1">
    <location>
        <begin position="1"/>
        <end position="25"/>
    </location>
</feature>
<evidence type="ECO:0000256" key="1">
    <source>
        <dbReference type="SAM" id="SignalP"/>
    </source>
</evidence>
<sequence length="136" mass="13899">MHATWRRVTATVVAVLALAALVACSSGDGTLARLQSEPVWTLAVPGTTVQDVVTRDGGSSLGQRVVAKAAKTLVPEDGATATDVVAALTASAEDSGWSDPSATDGSVTWTKVVDGVTWSLYVGEQDDGVRLSLDAS</sequence>
<evidence type="ECO:0000313" key="3">
    <source>
        <dbReference type="Proteomes" id="UP000288246"/>
    </source>
</evidence>
<accession>A0A401V234</accession>
<dbReference type="AlphaFoldDB" id="A0A401V234"/>
<protein>
    <recommendedName>
        <fullName evidence="4">Lipoprotein</fullName>
    </recommendedName>
</protein>
<organism evidence="2 3">
    <name type="scientific">Cellulomonas algicola</name>
    <dbReference type="NCBI Taxonomy" id="2071633"/>
    <lineage>
        <taxon>Bacteria</taxon>
        <taxon>Bacillati</taxon>
        <taxon>Actinomycetota</taxon>
        <taxon>Actinomycetes</taxon>
        <taxon>Micrococcales</taxon>
        <taxon>Cellulomonadaceae</taxon>
        <taxon>Cellulomonas</taxon>
    </lineage>
</organism>
<keyword evidence="3" id="KW-1185">Reference proteome</keyword>
<evidence type="ECO:0008006" key="4">
    <source>
        <dbReference type="Google" id="ProtNLM"/>
    </source>
</evidence>
<dbReference type="Proteomes" id="UP000288246">
    <property type="component" value="Unassembled WGS sequence"/>
</dbReference>
<comment type="caution">
    <text evidence="2">The sequence shown here is derived from an EMBL/GenBank/DDBJ whole genome shotgun (WGS) entry which is preliminary data.</text>
</comment>
<dbReference type="PROSITE" id="PS51257">
    <property type="entry name" value="PROKAR_LIPOPROTEIN"/>
    <property type="match status" value="1"/>
</dbReference>
<reference evidence="2 3" key="1">
    <citation type="submission" date="2018-11" db="EMBL/GenBank/DDBJ databases">
        <title>Draft genome sequence of Cellulomonas takizawaensis strain TKZ-21.</title>
        <authorList>
            <person name="Yamamura H."/>
            <person name="Hayashi T."/>
            <person name="Hamada M."/>
            <person name="Serisawa Y."/>
            <person name="Matsuyama K."/>
            <person name="Nakagawa Y."/>
            <person name="Otoguro M."/>
            <person name="Yanagida F."/>
            <person name="Hayakawa M."/>
        </authorList>
    </citation>
    <scope>NUCLEOTIDE SEQUENCE [LARGE SCALE GENOMIC DNA]</scope>
    <source>
        <strain evidence="2 3">TKZ-21</strain>
    </source>
</reference>
<name>A0A401V234_9CELL</name>
<proteinExistence type="predicted"/>
<gene>
    <name evidence="2" type="ORF">CTKZ_25180</name>
</gene>
<dbReference type="EMBL" id="BHYL01000213">
    <property type="protein sequence ID" value="GCD20956.1"/>
    <property type="molecule type" value="Genomic_DNA"/>
</dbReference>
<evidence type="ECO:0000313" key="2">
    <source>
        <dbReference type="EMBL" id="GCD20956.1"/>
    </source>
</evidence>
<keyword evidence="1" id="KW-0732">Signal</keyword>
<feature type="chain" id="PRO_5019510630" description="Lipoprotein" evidence="1">
    <location>
        <begin position="26"/>
        <end position="136"/>
    </location>
</feature>